<protein>
    <recommendedName>
        <fullName evidence="1">pyridoxal kinase</fullName>
        <ecNumber evidence="1">2.7.1.35</ecNumber>
    </recommendedName>
</protein>
<proteinExistence type="predicted"/>
<evidence type="ECO:0000313" key="7">
    <source>
        <dbReference type="EMBL" id="AGT10371.1"/>
    </source>
</evidence>
<keyword evidence="8" id="KW-1185">Reference proteome</keyword>
<dbReference type="PATRIC" id="fig|1367847.3.peg.3366"/>
<organism evidence="7 8">
    <name type="scientific">Paracoccus aminophilus JCM 7686</name>
    <dbReference type="NCBI Taxonomy" id="1367847"/>
    <lineage>
        <taxon>Bacteria</taxon>
        <taxon>Pseudomonadati</taxon>
        <taxon>Pseudomonadota</taxon>
        <taxon>Alphaproteobacteria</taxon>
        <taxon>Rhodobacterales</taxon>
        <taxon>Paracoccaceae</taxon>
        <taxon>Paracoccus</taxon>
    </lineage>
</organism>
<reference evidence="7 8" key="1">
    <citation type="journal article" date="2014" name="BMC Genomics">
        <title>Architecture and functions of a multipartite genome of the methylotrophic bacterium Paracoccus aminophilus JCM 7686, containing primary and secondary chromids.</title>
        <authorList>
            <person name="Dziewit L."/>
            <person name="Czarnecki J."/>
            <person name="Wibberg D."/>
            <person name="Radlinska M."/>
            <person name="Mrozek P."/>
            <person name="Szymczak M."/>
            <person name="Schluter A."/>
            <person name="Puhler A."/>
            <person name="Bartosik D."/>
        </authorList>
    </citation>
    <scope>NUCLEOTIDE SEQUENCE [LARGE SCALE GENOMIC DNA]</scope>
    <source>
        <strain evidence="7">JCM 7686</strain>
    </source>
</reference>
<dbReference type="Proteomes" id="UP000015480">
    <property type="component" value="Chromosome"/>
</dbReference>
<dbReference type="GO" id="GO:0005829">
    <property type="term" value="C:cytosol"/>
    <property type="evidence" value="ECO:0007669"/>
    <property type="project" value="TreeGrafter"/>
</dbReference>
<dbReference type="STRING" id="1367847.JCM7686_3336"/>
<evidence type="ECO:0000256" key="2">
    <source>
        <dbReference type="ARBA" id="ARBA00022679"/>
    </source>
</evidence>
<name>S5YYS1_PARAH</name>
<dbReference type="InterPro" id="IPR004625">
    <property type="entry name" value="PyrdxlKinase"/>
</dbReference>
<dbReference type="HOGENOM" id="CLU_046496_3_1_5"/>
<dbReference type="NCBIfam" id="TIGR00687">
    <property type="entry name" value="pyridox_kin"/>
    <property type="match status" value="1"/>
</dbReference>
<dbReference type="SUPFAM" id="SSF53613">
    <property type="entry name" value="Ribokinase-like"/>
    <property type="match status" value="1"/>
</dbReference>
<evidence type="ECO:0000259" key="6">
    <source>
        <dbReference type="Pfam" id="PF08543"/>
    </source>
</evidence>
<dbReference type="EMBL" id="CP006650">
    <property type="protein sequence ID" value="AGT10371.1"/>
    <property type="molecule type" value="Genomic_DNA"/>
</dbReference>
<sequence length="279" mass="29397">MKHAKLVISIQSQVVFGHVGNSAAVFPMQAVGLEVAPVPTVLLSNTPNHPTIRGRSLPPELFADLLLGIEERGLMEAADFIVTGYFGSAEVAGLAADFIARAKARNPDLTYLCDPVMGDTGPGLYVPEAIAAIFRDRLMPMADLATPNQFELGYLGGTAVTRLADLEGIGARLGLSPQAQIICTGCVLEETPEGQIESLLVSGGAISRHPCEKLPVAKSGTGDLFAGLVISGLGRGKSLPEAVDFAQRLTARAIGDATRHETKEVLLSDADFRRALLLD</sequence>
<dbReference type="KEGG" id="pami:JCM7686_3336"/>
<evidence type="ECO:0000256" key="4">
    <source>
        <dbReference type="ARBA" id="ARBA00022777"/>
    </source>
</evidence>
<dbReference type="GO" id="GO:0009443">
    <property type="term" value="P:pyridoxal 5'-phosphate salvage"/>
    <property type="evidence" value="ECO:0007669"/>
    <property type="project" value="InterPro"/>
</dbReference>
<accession>S5YYS1</accession>
<dbReference type="GO" id="GO:0005524">
    <property type="term" value="F:ATP binding"/>
    <property type="evidence" value="ECO:0007669"/>
    <property type="project" value="UniProtKB-KW"/>
</dbReference>
<dbReference type="InterPro" id="IPR029056">
    <property type="entry name" value="Ribokinase-like"/>
</dbReference>
<evidence type="ECO:0000256" key="1">
    <source>
        <dbReference type="ARBA" id="ARBA00012104"/>
    </source>
</evidence>
<dbReference type="GO" id="GO:0008478">
    <property type="term" value="F:pyridoxal kinase activity"/>
    <property type="evidence" value="ECO:0007669"/>
    <property type="project" value="UniProtKB-EC"/>
</dbReference>
<evidence type="ECO:0000256" key="5">
    <source>
        <dbReference type="ARBA" id="ARBA00022840"/>
    </source>
</evidence>
<dbReference type="Gene3D" id="3.40.1190.20">
    <property type="match status" value="1"/>
</dbReference>
<dbReference type="Pfam" id="PF08543">
    <property type="entry name" value="Phos_pyr_kin"/>
    <property type="match status" value="1"/>
</dbReference>
<dbReference type="RefSeq" id="WP_020952007.1">
    <property type="nucleotide sequence ID" value="NC_022041.1"/>
</dbReference>
<dbReference type="eggNOG" id="COG2240">
    <property type="taxonomic scope" value="Bacteria"/>
</dbReference>
<dbReference type="InterPro" id="IPR013749">
    <property type="entry name" value="PM/HMP-P_kinase-1"/>
</dbReference>
<gene>
    <name evidence="7" type="ORF">JCM7686_3336</name>
</gene>
<dbReference type="AlphaFoldDB" id="S5YYS1"/>
<dbReference type="PANTHER" id="PTHR10534:SF2">
    <property type="entry name" value="PYRIDOXAL KINASE"/>
    <property type="match status" value="1"/>
</dbReference>
<keyword evidence="5" id="KW-0067">ATP-binding</keyword>
<dbReference type="PANTHER" id="PTHR10534">
    <property type="entry name" value="PYRIDOXAL KINASE"/>
    <property type="match status" value="1"/>
</dbReference>
<dbReference type="EC" id="2.7.1.35" evidence="1"/>
<keyword evidence="3" id="KW-0547">Nucleotide-binding</keyword>
<dbReference type="CDD" id="cd01173">
    <property type="entry name" value="pyridoxal_pyridoxamine_kinase"/>
    <property type="match status" value="1"/>
</dbReference>
<evidence type="ECO:0000256" key="3">
    <source>
        <dbReference type="ARBA" id="ARBA00022741"/>
    </source>
</evidence>
<keyword evidence="2 7" id="KW-0808">Transferase</keyword>
<evidence type="ECO:0000313" key="8">
    <source>
        <dbReference type="Proteomes" id="UP000015480"/>
    </source>
</evidence>
<dbReference type="OrthoDB" id="9800808at2"/>
<keyword evidence="4 7" id="KW-0418">Kinase</keyword>
<feature type="domain" description="Pyridoxamine kinase/Phosphomethylpyrimidine kinase" evidence="6">
    <location>
        <begin position="82"/>
        <end position="260"/>
    </location>
</feature>